<accession>A0ABQ9ISD6</accession>
<evidence type="ECO:0000256" key="2">
    <source>
        <dbReference type="ARBA" id="ARBA00022737"/>
    </source>
</evidence>
<dbReference type="EMBL" id="JAPWTJ010002916">
    <property type="protein sequence ID" value="KAJ8964016.1"/>
    <property type="molecule type" value="Genomic_DNA"/>
</dbReference>
<dbReference type="PANTHER" id="PTHR24412:SF489">
    <property type="entry name" value="RING FINGER DOMAIN AND KELCH REPEAT-CONTAINING PROTEIN DDB_G0271372"/>
    <property type="match status" value="1"/>
</dbReference>
<dbReference type="InterPro" id="IPR000210">
    <property type="entry name" value="BTB/POZ_dom"/>
</dbReference>
<dbReference type="Gene3D" id="3.30.710.10">
    <property type="entry name" value="Potassium Channel Kv1.1, Chain A"/>
    <property type="match status" value="1"/>
</dbReference>
<dbReference type="PROSITE" id="PS50097">
    <property type="entry name" value="BTB"/>
    <property type="match status" value="1"/>
</dbReference>
<comment type="caution">
    <text evidence="5">The sequence shown here is derived from an EMBL/GenBank/DDBJ whole genome shotgun (WGS) entry which is preliminary data.</text>
</comment>
<sequence length="217" mass="24432">MAFDPPAISKTNRKIFIILKFQEIEIPYSFKIYLCITIKAPFKPPPLLKPDIHISSSSYTDHMRHLWLSRAHTDIVLIVGSIGFPAHRYVLAATSRAFFTGFTNGQRIRSSCIPMYQKCPAKGQTVVTLSKLVTPAAMQQCLQFAYTGTVDRSALNLRCCLQNIPFVAPDPPDENYENFLKRRLQDICLDQCLFADVIFELDDGACAAHKSMLTALL</sequence>
<gene>
    <name evidence="5" type="ORF">NQ317_001251</name>
</gene>
<protein>
    <recommendedName>
        <fullName evidence="4">BTB domain-containing protein</fullName>
    </recommendedName>
</protein>
<dbReference type="Pfam" id="PF00651">
    <property type="entry name" value="BTB"/>
    <property type="match status" value="1"/>
</dbReference>
<organism evidence="5 6">
    <name type="scientific">Molorchus minor</name>
    <dbReference type="NCBI Taxonomy" id="1323400"/>
    <lineage>
        <taxon>Eukaryota</taxon>
        <taxon>Metazoa</taxon>
        <taxon>Ecdysozoa</taxon>
        <taxon>Arthropoda</taxon>
        <taxon>Hexapoda</taxon>
        <taxon>Insecta</taxon>
        <taxon>Pterygota</taxon>
        <taxon>Neoptera</taxon>
        <taxon>Endopterygota</taxon>
        <taxon>Coleoptera</taxon>
        <taxon>Polyphaga</taxon>
        <taxon>Cucujiformia</taxon>
        <taxon>Chrysomeloidea</taxon>
        <taxon>Cerambycidae</taxon>
        <taxon>Lamiinae</taxon>
        <taxon>Monochamini</taxon>
        <taxon>Molorchus</taxon>
    </lineage>
</organism>
<reference evidence="5" key="1">
    <citation type="journal article" date="2023" name="Insect Mol. Biol.">
        <title>Genome sequencing provides insights into the evolution of gene families encoding plant cell wall-degrading enzymes in longhorned beetles.</title>
        <authorList>
            <person name="Shin N.R."/>
            <person name="Okamura Y."/>
            <person name="Kirsch R."/>
            <person name="Pauchet Y."/>
        </authorList>
    </citation>
    <scope>NUCLEOTIDE SEQUENCE</scope>
    <source>
        <strain evidence="5">MMC_N1</strain>
    </source>
</reference>
<feature type="domain" description="BTB" evidence="4">
    <location>
        <begin position="73"/>
        <end position="154"/>
    </location>
</feature>
<evidence type="ECO:0000313" key="5">
    <source>
        <dbReference type="EMBL" id="KAJ8964016.1"/>
    </source>
</evidence>
<dbReference type="Proteomes" id="UP001162164">
    <property type="component" value="Unassembled WGS sequence"/>
</dbReference>
<keyword evidence="1" id="KW-0880">Kelch repeat</keyword>
<evidence type="ECO:0000259" key="4">
    <source>
        <dbReference type="PROSITE" id="PS50097"/>
    </source>
</evidence>
<evidence type="ECO:0000256" key="1">
    <source>
        <dbReference type="ARBA" id="ARBA00022441"/>
    </source>
</evidence>
<dbReference type="PANTHER" id="PTHR24412">
    <property type="entry name" value="KELCH PROTEIN"/>
    <property type="match status" value="1"/>
</dbReference>
<keyword evidence="6" id="KW-1185">Reference proteome</keyword>
<name>A0ABQ9ISD6_9CUCU</name>
<proteinExistence type="predicted"/>
<dbReference type="InterPro" id="IPR011333">
    <property type="entry name" value="SKP1/BTB/POZ_sf"/>
</dbReference>
<keyword evidence="2" id="KW-0677">Repeat</keyword>
<keyword evidence="3" id="KW-0009">Actin-binding</keyword>
<evidence type="ECO:0000256" key="3">
    <source>
        <dbReference type="ARBA" id="ARBA00023203"/>
    </source>
</evidence>
<dbReference type="SUPFAM" id="SSF54695">
    <property type="entry name" value="POZ domain"/>
    <property type="match status" value="1"/>
</dbReference>
<evidence type="ECO:0000313" key="6">
    <source>
        <dbReference type="Proteomes" id="UP001162164"/>
    </source>
</evidence>